<evidence type="ECO:0000256" key="1">
    <source>
        <dbReference type="ARBA" id="ARBA00004123"/>
    </source>
</evidence>
<dbReference type="GO" id="GO:0031261">
    <property type="term" value="C:DNA replication preinitiation complex"/>
    <property type="evidence" value="ECO:0007669"/>
    <property type="project" value="TreeGrafter"/>
</dbReference>
<dbReference type="CDD" id="cd20704">
    <property type="entry name" value="Orc3"/>
    <property type="match status" value="2"/>
</dbReference>
<evidence type="ECO:0000256" key="6">
    <source>
        <dbReference type="SAM" id="MobiDB-lite"/>
    </source>
</evidence>
<evidence type="ECO:0008006" key="11">
    <source>
        <dbReference type="Google" id="ProtNLM"/>
    </source>
</evidence>
<evidence type="ECO:0000259" key="8">
    <source>
        <dbReference type="Pfam" id="PF18137"/>
    </source>
</evidence>
<dbReference type="PANTHER" id="PTHR12748:SF0">
    <property type="entry name" value="ORIGIN RECOGNITION COMPLEX SUBUNIT 3"/>
    <property type="match status" value="1"/>
</dbReference>
<gene>
    <name evidence="9" type="ORF">M406DRAFT_341632</name>
</gene>
<organism evidence="9 10">
    <name type="scientific">Cryphonectria parasitica (strain ATCC 38755 / EP155)</name>
    <dbReference type="NCBI Taxonomy" id="660469"/>
    <lineage>
        <taxon>Eukaryota</taxon>
        <taxon>Fungi</taxon>
        <taxon>Dikarya</taxon>
        <taxon>Ascomycota</taxon>
        <taxon>Pezizomycotina</taxon>
        <taxon>Sordariomycetes</taxon>
        <taxon>Sordariomycetidae</taxon>
        <taxon>Diaporthales</taxon>
        <taxon>Cryphonectriaceae</taxon>
        <taxon>Cryphonectria-Endothia species complex</taxon>
        <taxon>Cryphonectria</taxon>
    </lineage>
</organism>
<name>A0A9P4XW66_CRYP1</name>
<dbReference type="RefSeq" id="XP_040773378.1">
    <property type="nucleotide sequence ID" value="XM_040921686.1"/>
</dbReference>
<dbReference type="GO" id="GO:0005656">
    <property type="term" value="C:nuclear pre-replicative complex"/>
    <property type="evidence" value="ECO:0007669"/>
    <property type="project" value="TreeGrafter"/>
</dbReference>
<keyword evidence="4" id="KW-0238">DNA-binding</keyword>
<keyword evidence="5" id="KW-0539">Nucleus</keyword>
<keyword evidence="3" id="KW-0235">DNA replication</keyword>
<evidence type="ECO:0000256" key="3">
    <source>
        <dbReference type="ARBA" id="ARBA00022705"/>
    </source>
</evidence>
<dbReference type="AlphaFoldDB" id="A0A9P4XW66"/>
<evidence type="ECO:0000256" key="5">
    <source>
        <dbReference type="ARBA" id="ARBA00023242"/>
    </source>
</evidence>
<evidence type="ECO:0000313" key="9">
    <source>
        <dbReference type="EMBL" id="KAF3762399.1"/>
    </source>
</evidence>
<dbReference type="GeneID" id="63838815"/>
<evidence type="ECO:0000256" key="4">
    <source>
        <dbReference type="ARBA" id="ARBA00023125"/>
    </source>
</evidence>
<evidence type="ECO:0000259" key="7">
    <source>
        <dbReference type="Pfam" id="PF07034"/>
    </source>
</evidence>
<dbReference type="InterPro" id="IPR020795">
    <property type="entry name" value="ORC3"/>
</dbReference>
<comment type="subcellular location">
    <subcellularLocation>
        <location evidence="1">Nucleus</location>
    </subcellularLocation>
</comment>
<dbReference type="PANTHER" id="PTHR12748">
    <property type="entry name" value="ORIGIN RECOGNITION COMPLEX SUBUNIT 3"/>
    <property type="match status" value="1"/>
</dbReference>
<comment type="similarity">
    <text evidence="2">Belongs to the ORC3 family.</text>
</comment>
<dbReference type="GO" id="GO:0005664">
    <property type="term" value="C:nuclear origin of replication recognition complex"/>
    <property type="evidence" value="ECO:0007669"/>
    <property type="project" value="InterPro"/>
</dbReference>
<dbReference type="Pfam" id="PF07034">
    <property type="entry name" value="ORC3_N"/>
    <property type="match status" value="1"/>
</dbReference>
<sequence>MDRDETEFVHDDHRVAFVFGQDEETAERTSRPTKRRKVSKKSAAVEPKQRHHSDSTVDFFPLFNGAEKPTLVALRQKQFAASWAAINARIQNVLRDSNRTTLVAVSSFVQEAPAEEPGKIPTALIVTGPNVASQDLLFAQLAESLGQDAEGRRFVRLRSAEAPNLKATLKKIIRDGTRTAADEWEDAEIDSGKDGRKYLDYDLEALYAHIGHHECKQVIVAFQDSEAFDTALLTDLITLFNSWRDRIPFTLIFGIATSVELFEARLLKSTSQCLYGAQFDVVQMSSILESVFKCAVAHQGCSLKLGPVFLSSLVERQHIQVAGIQIFISSLKYAYMCHFYANPLSILLSRAASPQAEHNEALRNLPSFRTHVEDAVEAGRLKYARHLLENDEYLDQQRTAALKSTLNWEDRFLRSLALLEASEASQDDFITMYINALAEGIDLHSQESPILGSVRRMSATDISSLLGRLISVIHSGRSELGLKGWADEDPDTIRSLSGMAERTALLQVQAQRKGKPLRSQYSAQSRVLRTTVIAQKVQLSQDESNLTKEDKAFTELVDSVSALLATTISCQAADTVFLHELWMYESKSPYKDVFTPRLGSLLERALSRPHDYLACACCSHVVDGGNGASLPTTSILYHLYQETGALINVADLWSAFYGLIGMDEDAERRLESTSSESKSRSNDGYDERSALVLFYRGLADLKAMGFVKATRRRADHISKNKWLLTGLGQRRTRTNEALDKKLEQMALPLAPLVQLTSGHVHPAFPSTLLNFWLLTDAQLDEIAHFYHQRTPSPWTRHYPCPITWVEGLSLEEKRRKIGKFIGLRGCETPIIIKTEEQIMDEARQARIKKDGDEALRNKMSWYY</sequence>
<dbReference type="GO" id="GO:0003688">
    <property type="term" value="F:DNA replication origin binding"/>
    <property type="evidence" value="ECO:0007669"/>
    <property type="project" value="TreeGrafter"/>
</dbReference>
<feature type="compositionally biased region" description="Basic residues" evidence="6">
    <location>
        <begin position="31"/>
        <end position="40"/>
    </location>
</feature>
<comment type="caution">
    <text evidence="9">The sequence shown here is derived from an EMBL/GenBank/DDBJ whole genome shotgun (WGS) entry which is preliminary data.</text>
</comment>
<dbReference type="InterPro" id="IPR045667">
    <property type="entry name" value="ORC3_N"/>
</dbReference>
<feature type="region of interest" description="Disordered" evidence="6">
    <location>
        <begin position="20"/>
        <end position="52"/>
    </location>
</feature>
<dbReference type="GO" id="GO:0006270">
    <property type="term" value="P:DNA replication initiation"/>
    <property type="evidence" value="ECO:0007669"/>
    <property type="project" value="TreeGrafter"/>
</dbReference>
<feature type="domain" description="Origin recognition complex subunit 3 winged helix C-terminal" evidence="8">
    <location>
        <begin position="602"/>
        <end position="722"/>
    </location>
</feature>
<protein>
    <recommendedName>
        <fullName evidence="11">Origin recognition complex subunit</fullName>
    </recommendedName>
</protein>
<accession>A0A9P4XW66</accession>
<evidence type="ECO:0000256" key="2">
    <source>
        <dbReference type="ARBA" id="ARBA00010977"/>
    </source>
</evidence>
<reference evidence="9" key="1">
    <citation type="journal article" date="2020" name="Phytopathology">
        <title>Genome sequence of the chestnut blight fungus Cryphonectria parasitica EP155: A fundamental resource for an archetypical invasive plant pathogen.</title>
        <authorList>
            <person name="Crouch J.A."/>
            <person name="Dawe A."/>
            <person name="Aerts A."/>
            <person name="Barry K."/>
            <person name="Churchill A.C.L."/>
            <person name="Grimwood J."/>
            <person name="Hillman B."/>
            <person name="Milgroom M.G."/>
            <person name="Pangilinan J."/>
            <person name="Smith M."/>
            <person name="Salamov A."/>
            <person name="Schmutz J."/>
            <person name="Yadav J."/>
            <person name="Grigoriev I.V."/>
            <person name="Nuss D."/>
        </authorList>
    </citation>
    <scope>NUCLEOTIDE SEQUENCE</scope>
    <source>
        <strain evidence="9">EP155</strain>
    </source>
</reference>
<dbReference type="Proteomes" id="UP000803844">
    <property type="component" value="Unassembled WGS sequence"/>
</dbReference>
<dbReference type="InterPro" id="IPR040855">
    <property type="entry name" value="ORC_WH_C"/>
</dbReference>
<dbReference type="OrthoDB" id="10265211at2759"/>
<dbReference type="EMBL" id="MU032350">
    <property type="protein sequence ID" value="KAF3762399.1"/>
    <property type="molecule type" value="Genomic_DNA"/>
</dbReference>
<dbReference type="Pfam" id="PF18137">
    <property type="entry name" value="WHD_ORC"/>
    <property type="match status" value="1"/>
</dbReference>
<evidence type="ECO:0000313" key="10">
    <source>
        <dbReference type="Proteomes" id="UP000803844"/>
    </source>
</evidence>
<feature type="domain" description="Origin recognition complex subunit 3 N-terminal" evidence="7">
    <location>
        <begin position="37"/>
        <end position="347"/>
    </location>
</feature>
<proteinExistence type="inferred from homology"/>
<keyword evidence="10" id="KW-1185">Reference proteome</keyword>